<gene>
    <name evidence="1" type="ORF">GCM10019071_19450</name>
</gene>
<evidence type="ECO:0000313" key="2">
    <source>
        <dbReference type="Proteomes" id="UP000628109"/>
    </source>
</evidence>
<dbReference type="RefSeq" id="WP_130029963.1">
    <property type="nucleotide sequence ID" value="NZ_BMDU01000003.1"/>
</dbReference>
<evidence type="ECO:0000313" key="1">
    <source>
        <dbReference type="EMBL" id="GFZ89593.1"/>
    </source>
</evidence>
<evidence type="ECO:0008006" key="3">
    <source>
        <dbReference type="Google" id="ProtNLM"/>
    </source>
</evidence>
<dbReference type="Proteomes" id="UP000628109">
    <property type="component" value="Unassembled WGS sequence"/>
</dbReference>
<comment type="caution">
    <text evidence="1">The sequence shown here is derived from an EMBL/GenBank/DDBJ whole genome shotgun (WGS) entry which is preliminary data.</text>
</comment>
<sequence length="65" mass="7335">MVLSNAERQAAYRKRLKEAASSTYEFELMQKQIEQLTKAVNEVRAHVGLSEIQLPKSAYKPKAGV</sequence>
<protein>
    <recommendedName>
        <fullName evidence="3">Mobile element protein</fullName>
    </recommendedName>
</protein>
<proteinExistence type="predicted"/>
<accession>A0ABQ1EWV6</accession>
<reference evidence="2" key="1">
    <citation type="journal article" date="2019" name="Int. J. Syst. Evol. Microbiol.">
        <title>The Global Catalogue of Microorganisms (GCM) 10K type strain sequencing project: providing services to taxonomists for standard genome sequencing and annotation.</title>
        <authorList>
            <consortium name="The Broad Institute Genomics Platform"/>
            <consortium name="The Broad Institute Genome Sequencing Center for Infectious Disease"/>
            <person name="Wu L."/>
            <person name="Ma J."/>
        </authorList>
    </citation>
    <scope>NUCLEOTIDE SEQUENCE [LARGE SCALE GENOMIC DNA]</scope>
    <source>
        <strain evidence="2">CCM 7327</strain>
    </source>
</reference>
<organism evidence="1 2">
    <name type="scientific">Sphingobium fuliginis (strain ATCC 27551)</name>
    <dbReference type="NCBI Taxonomy" id="336203"/>
    <lineage>
        <taxon>Bacteria</taxon>
        <taxon>Pseudomonadati</taxon>
        <taxon>Pseudomonadota</taxon>
        <taxon>Alphaproteobacteria</taxon>
        <taxon>Sphingomonadales</taxon>
        <taxon>Sphingomonadaceae</taxon>
        <taxon>Sphingobium</taxon>
    </lineage>
</organism>
<dbReference type="EMBL" id="BMDU01000003">
    <property type="protein sequence ID" value="GFZ89593.1"/>
    <property type="molecule type" value="Genomic_DNA"/>
</dbReference>
<keyword evidence="2" id="KW-1185">Reference proteome</keyword>
<name>A0ABQ1EWV6_SPHSA</name>